<dbReference type="PANTHER" id="PTHR12245">
    <property type="entry name" value="SPRY DOMAIN CONTAINING SOCS BOX PROTEIN"/>
    <property type="match status" value="1"/>
</dbReference>
<comment type="subcellular location">
    <subcellularLocation>
        <location evidence="1">Nucleus</location>
    </subcellularLocation>
</comment>
<accession>A0AAN8K164</accession>
<dbReference type="AlphaFoldDB" id="A0AAN8K164"/>
<dbReference type="InterPro" id="IPR003877">
    <property type="entry name" value="SPRY_dom"/>
</dbReference>
<gene>
    <name evidence="9" type="ORF">SNE40_005358</name>
</gene>
<evidence type="ECO:0000256" key="5">
    <source>
        <dbReference type="ARBA" id="ARBA00023242"/>
    </source>
</evidence>
<evidence type="ECO:0000256" key="1">
    <source>
        <dbReference type="ARBA" id="ARBA00004123"/>
    </source>
</evidence>
<sequence length="398" mass="44123">MSGISRNSHDQPENPNGEERADTTTCSTISSPAATDSDNDVVDAEDSTMVTNTDVESISDSELAVATATVDIIVQRTNAPFTINRATSLNMDDVTEASSSTQTAPNRLETDMGYQMCMARPVRAETFCDCVKFGKEKSCKCGEDDRYFDWVWDEKTKSPASQLIDDGKEVAFHLDYSCGTAAVRGNKAMAKDQYFWEVKMTSPVYGTDMMIGVGTEFIDLTKYQHKFCSLIGQDAESWGLSYTGTTQHRNQKRRYASKFGQGSIIGAHLDMWRGTLTFYKNRKPLGVAYTGLQGKVLYPMVSSTAARSGMKVITSRSFKTSLQFMCCQTLRKIVPHHMSVLDVVRLPPGLRGFLCNNISWLLQPCADGDTTSCHGNKRKRQSDSDASDDYDSCKKMKS</sequence>
<dbReference type="InterPro" id="IPR035754">
    <property type="entry name" value="SPRY_SPSB3"/>
</dbReference>
<evidence type="ECO:0000259" key="7">
    <source>
        <dbReference type="PROSITE" id="PS50188"/>
    </source>
</evidence>
<dbReference type="InterPro" id="IPR050672">
    <property type="entry name" value="FBXO45-Fsn/SPSB_families"/>
</dbReference>
<keyword evidence="10" id="KW-1185">Reference proteome</keyword>
<dbReference type="Gene3D" id="2.60.120.920">
    <property type="match status" value="1"/>
</dbReference>
<feature type="domain" description="B30.2/SPRY" evidence="7">
    <location>
        <begin position="130"/>
        <end position="319"/>
    </location>
</feature>
<organism evidence="9 10">
    <name type="scientific">Patella caerulea</name>
    <name type="common">Rayed Mediterranean limpet</name>
    <dbReference type="NCBI Taxonomy" id="87958"/>
    <lineage>
        <taxon>Eukaryota</taxon>
        <taxon>Metazoa</taxon>
        <taxon>Spiralia</taxon>
        <taxon>Lophotrochozoa</taxon>
        <taxon>Mollusca</taxon>
        <taxon>Gastropoda</taxon>
        <taxon>Patellogastropoda</taxon>
        <taxon>Patelloidea</taxon>
        <taxon>Patellidae</taxon>
        <taxon>Patella</taxon>
    </lineage>
</organism>
<keyword evidence="4" id="KW-0833">Ubl conjugation pathway</keyword>
<dbReference type="GO" id="GO:0043161">
    <property type="term" value="P:proteasome-mediated ubiquitin-dependent protein catabolic process"/>
    <property type="evidence" value="ECO:0007669"/>
    <property type="project" value="TreeGrafter"/>
</dbReference>
<dbReference type="PROSITE" id="PS50188">
    <property type="entry name" value="B302_SPRY"/>
    <property type="match status" value="1"/>
</dbReference>
<dbReference type="EMBL" id="JAZGQO010000004">
    <property type="protein sequence ID" value="KAK6187296.1"/>
    <property type="molecule type" value="Genomic_DNA"/>
</dbReference>
<dbReference type="CDD" id="cd12876">
    <property type="entry name" value="SPRY_SOCS3"/>
    <property type="match status" value="1"/>
</dbReference>
<dbReference type="InterPro" id="IPR001496">
    <property type="entry name" value="SOCS_box"/>
</dbReference>
<feature type="compositionally biased region" description="Polar residues" evidence="6">
    <location>
        <begin position="23"/>
        <end position="36"/>
    </location>
</feature>
<keyword evidence="5" id="KW-0539">Nucleus</keyword>
<evidence type="ECO:0000256" key="2">
    <source>
        <dbReference type="ARBA" id="ARBA00010910"/>
    </source>
</evidence>
<evidence type="ECO:0000256" key="4">
    <source>
        <dbReference type="ARBA" id="ARBA00022786"/>
    </source>
</evidence>
<dbReference type="PANTHER" id="PTHR12245:SF5">
    <property type="entry name" value="SPRY DOMAIN-CONTAINING SOCS BOX PROTEIN 3"/>
    <property type="match status" value="1"/>
</dbReference>
<evidence type="ECO:0000256" key="6">
    <source>
        <dbReference type="SAM" id="MobiDB-lite"/>
    </source>
</evidence>
<dbReference type="SUPFAM" id="SSF49899">
    <property type="entry name" value="Concanavalin A-like lectins/glucanases"/>
    <property type="match status" value="1"/>
</dbReference>
<reference evidence="9 10" key="1">
    <citation type="submission" date="2024-01" db="EMBL/GenBank/DDBJ databases">
        <title>The genome of the rayed Mediterranean limpet Patella caerulea (Linnaeus, 1758).</title>
        <authorList>
            <person name="Anh-Thu Weber A."/>
            <person name="Halstead-Nussloch G."/>
        </authorList>
    </citation>
    <scope>NUCLEOTIDE SEQUENCE [LARGE SCALE GENOMIC DNA]</scope>
    <source>
        <strain evidence="9">AATW-2023a</strain>
        <tissue evidence="9">Whole specimen</tissue>
    </source>
</reference>
<dbReference type="PROSITE" id="PS50225">
    <property type="entry name" value="SOCS"/>
    <property type="match status" value="1"/>
</dbReference>
<dbReference type="GO" id="GO:0019005">
    <property type="term" value="C:SCF ubiquitin ligase complex"/>
    <property type="evidence" value="ECO:0007669"/>
    <property type="project" value="TreeGrafter"/>
</dbReference>
<evidence type="ECO:0000256" key="3">
    <source>
        <dbReference type="ARBA" id="ARBA00014684"/>
    </source>
</evidence>
<dbReference type="InterPro" id="IPR001870">
    <property type="entry name" value="B30.2/SPRY"/>
</dbReference>
<dbReference type="GO" id="GO:0005634">
    <property type="term" value="C:nucleus"/>
    <property type="evidence" value="ECO:0007669"/>
    <property type="project" value="UniProtKB-SubCell"/>
</dbReference>
<dbReference type="Pfam" id="PF00622">
    <property type="entry name" value="SPRY"/>
    <property type="match status" value="1"/>
</dbReference>
<evidence type="ECO:0000313" key="10">
    <source>
        <dbReference type="Proteomes" id="UP001347796"/>
    </source>
</evidence>
<evidence type="ECO:0000313" key="9">
    <source>
        <dbReference type="EMBL" id="KAK6187296.1"/>
    </source>
</evidence>
<dbReference type="Proteomes" id="UP001347796">
    <property type="component" value="Unassembled WGS sequence"/>
</dbReference>
<evidence type="ECO:0000259" key="8">
    <source>
        <dbReference type="PROSITE" id="PS50225"/>
    </source>
</evidence>
<protein>
    <recommendedName>
        <fullName evidence="3">SPRY domain-containing SOCS box protein 3</fullName>
    </recommendedName>
</protein>
<name>A0AAN8K164_PATCE</name>
<feature type="region of interest" description="Disordered" evidence="6">
    <location>
        <begin position="1"/>
        <end position="42"/>
    </location>
</feature>
<proteinExistence type="inferred from homology"/>
<dbReference type="InterPro" id="IPR013320">
    <property type="entry name" value="ConA-like_dom_sf"/>
</dbReference>
<feature type="compositionally biased region" description="Basic and acidic residues" evidence="6">
    <location>
        <begin position="7"/>
        <end position="22"/>
    </location>
</feature>
<feature type="region of interest" description="Disordered" evidence="6">
    <location>
        <begin position="372"/>
        <end position="398"/>
    </location>
</feature>
<dbReference type="InterPro" id="IPR043136">
    <property type="entry name" value="B30.2/SPRY_sf"/>
</dbReference>
<feature type="domain" description="SOCS box" evidence="8">
    <location>
        <begin position="313"/>
        <end position="354"/>
    </location>
</feature>
<comment type="caution">
    <text evidence="9">The sequence shown here is derived from an EMBL/GenBank/DDBJ whole genome shotgun (WGS) entry which is preliminary data.</text>
</comment>
<dbReference type="SMART" id="SM00449">
    <property type="entry name" value="SPRY"/>
    <property type="match status" value="1"/>
</dbReference>
<comment type="similarity">
    <text evidence="2">Belongs to the SPSB family.</text>
</comment>